<gene>
    <name evidence="7" type="ORF">AFUS01_LOCUS30603</name>
</gene>
<dbReference type="GO" id="GO:0005730">
    <property type="term" value="C:nucleolus"/>
    <property type="evidence" value="ECO:0007669"/>
    <property type="project" value="TreeGrafter"/>
</dbReference>
<comment type="caution">
    <text evidence="7">The sequence shown here is derived from an EMBL/GenBank/DDBJ whole genome shotgun (WGS) entry which is preliminary data.</text>
</comment>
<evidence type="ECO:0000256" key="1">
    <source>
        <dbReference type="ARBA" id="ARBA00022676"/>
    </source>
</evidence>
<keyword evidence="8" id="KW-1185">Reference proteome</keyword>
<dbReference type="GO" id="GO:0003950">
    <property type="term" value="F:NAD+ poly-ADP-ribosyltransferase activity"/>
    <property type="evidence" value="ECO:0007669"/>
    <property type="project" value="UniProtKB-UniRule"/>
</dbReference>
<dbReference type="EC" id="2.4.2.-" evidence="4"/>
<sequence length="224" mass="25287">MILQNVHNTGKEQYSGKPTVLNIFRVERQGEADAMRESGIGNRWLLWHGTRSVNLLSILSSGLQVTPIGTELNGSLFGKGIYFADMFTKSSHYTGEGQRQYLLLCEVALGNIHSVNTHNMNEKMAKLPQGFHSLKTADSRYEPNTGATILWQNRFVPLGERTDQILEKNRYHALDYNEYIVFNSQQVSIKYLVEFTTKSKINQDNDSVRDSDSNSDDSDDGSDS</sequence>
<name>A0A8J2KRX2_9HEXA</name>
<evidence type="ECO:0000313" key="8">
    <source>
        <dbReference type="Proteomes" id="UP000708208"/>
    </source>
</evidence>
<proteinExistence type="predicted"/>
<dbReference type="PROSITE" id="PS51059">
    <property type="entry name" value="PARP_CATALYTIC"/>
    <property type="match status" value="1"/>
</dbReference>
<evidence type="ECO:0000259" key="6">
    <source>
        <dbReference type="PROSITE" id="PS51059"/>
    </source>
</evidence>
<dbReference type="GO" id="GO:1990404">
    <property type="term" value="F:NAD+-protein mono-ADP-ribosyltransferase activity"/>
    <property type="evidence" value="ECO:0007669"/>
    <property type="project" value="TreeGrafter"/>
</dbReference>
<evidence type="ECO:0000313" key="7">
    <source>
        <dbReference type="EMBL" id="CAG7820200.1"/>
    </source>
</evidence>
<keyword evidence="2 4" id="KW-0808">Transferase</keyword>
<feature type="region of interest" description="Disordered" evidence="5">
    <location>
        <begin position="202"/>
        <end position="224"/>
    </location>
</feature>
<feature type="compositionally biased region" description="Basic and acidic residues" evidence="5">
    <location>
        <begin position="202"/>
        <end position="212"/>
    </location>
</feature>
<dbReference type="Proteomes" id="UP000708208">
    <property type="component" value="Unassembled WGS sequence"/>
</dbReference>
<feature type="compositionally biased region" description="Acidic residues" evidence="5">
    <location>
        <begin position="213"/>
        <end position="224"/>
    </location>
</feature>
<protein>
    <recommendedName>
        <fullName evidence="4">Poly [ADP-ribose] polymerase</fullName>
        <shortName evidence="4">PARP</shortName>
        <ecNumber evidence="4">2.4.2.-</ecNumber>
    </recommendedName>
</protein>
<dbReference type="PANTHER" id="PTHR10459">
    <property type="entry name" value="DNA LIGASE"/>
    <property type="match status" value="1"/>
</dbReference>
<evidence type="ECO:0000256" key="4">
    <source>
        <dbReference type="RuleBase" id="RU362114"/>
    </source>
</evidence>
<accession>A0A8J2KRX2</accession>
<feature type="domain" description="PARP catalytic" evidence="6">
    <location>
        <begin position="1"/>
        <end position="208"/>
    </location>
</feature>
<evidence type="ECO:0000256" key="3">
    <source>
        <dbReference type="ARBA" id="ARBA00023027"/>
    </source>
</evidence>
<dbReference type="AlphaFoldDB" id="A0A8J2KRX2"/>
<dbReference type="Pfam" id="PF00644">
    <property type="entry name" value="PARP"/>
    <property type="match status" value="1"/>
</dbReference>
<evidence type="ECO:0000256" key="2">
    <source>
        <dbReference type="ARBA" id="ARBA00022679"/>
    </source>
</evidence>
<keyword evidence="3 4" id="KW-0520">NAD</keyword>
<reference evidence="7" key="1">
    <citation type="submission" date="2021-06" db="EMBL/GenBank/DDBJ databases">
        <authorList>
            <person name="Hodson N. C."/>
            <person name="Mongue J. A."/>
            <person name="Jaron S. K."/>
        </authorList>
    </citation>
    <scope>NUCLEOTIDE SEQUENCE</scope>
</reference>
<dbReference type="InterPro" id="IPR050800">
    <property type="entry name" value="ARTD/PARP"/>
</dbReference>
<keyword evidence="1 4" id="KW-0328">Glycosyltransferase</keyword>
<dbReference type="InterPro" id="IPR012317">
    <property type="entry name" value="Poly(ADP-ribose)pol_cat_dom"/>
</dbReference>
<dbReference type="OrthoDB" id="429950at2759"/>
<organism evidence="7 8">
    <name type="scientific">Allacma fusca</name>
    <dbReference type="NCBI Taxonomy" id="39272"/>
    <lineage>
        <taxon>Eukaryota</taxon>
        <taxon>Metazoa</taxon>
        <taxon>Ecdysozoa</taxon>
        <taxon>Arthropoda</taxon>
        <taxon>Hexapoda</taxon>
        <taxon>Collembola</taxon>
        <taxon>Symphypleona</taxon>
        <taxon>Sminthuridae</taxon>
        <taxon>Allacma</taxon>
    </lineage>
</organism>
<dbReference type="GO" id="GO:0070212">
    <property type="term" value="P:protein poly-ADP-ribosylation"/>
    <property type="evidence" value="ECO:0007669"/>
    <property type="project" value="TreeGrafter"/>
</dbReference>
<dbReference type="PANTHER" id="PTHR10459:SF108">
    <property type="entry name" value="POLY [ADP-RIBOSE] POLYMERASE"/>
    <property type="match status" value="1"/>
</dbReference>
<dbReference type="EMBL" id="CAJVCH010472393">
    <property type="protein sequence ID" value="CAG7820200.1"/>
    <property type="molecule type" value="Genomic_DNA"/>
</dbReference>
<dbReference type="GO" id="GO:0006302">
    <property type="term" value="P:double-strand break repair"/>
    <property type="evidence" value="ECO:0007669"/>
    <property type="project" value="TreeGrafter"/>
</dbReference>
<evidence type="ECO:0000256" key="5">
    <source>
        <dbReference type="SAM" id="MobiDB-lite"/>
    </source>
</evidence>